<comment type="catalytic activity">
    <reaction evidence="1 6">
        <text>Hydrolysis of terminal non-reducing beta-D-galactose residues in beta-D-galactosides.</text>
        <dbReference type="EC" id="3.2.1.23"/>
    </reaction>
</comment>
<keyword evidence="9" id="KW-0862">Zinc</keyword>
<feature type="binding site" evidence="9">
    <location>
        <position position="161"/>
    </location>
    <ligand>
        <name>Zn(2+)</name>
        <dbReference type="ChEBI" id="CHEBI:29105"/>
    </ligand>
</feature>
<feature type="binding site" evidence="9">
    <location>
        <position position="119"/>
    </location>
    <ligand>
        <name>Zn(2+)</name>
        <dbReference type="ChEBI" id="CHEBI:29105"/>
    </ligand>
</feature>
<keyword evidence="4 6" id="KW-0378">Hydrolase</keyword>
<evidence type="ECO:0000256" key="5">
    <source>
        <dbReference type="ARBA" id="ARBA00023295"/>
    </source>
</evidence>
<evidence type="ECO:0000256" key="2">
    <source>
        <dbReference type="ARBA" id="ARBA00005940"/>
    </source>
</evidence>
<dbReference type="InterPro" id="IPR013780">
    <property type="entry name" value="Glyco_hydro_b"/>
</dbReference>
<feature type="domain" description="Glycoside hydrolase family 42 N-terminal" evidence="10">
    <location>
        <begin position="16"/>
        <end position="385"/>
    </location>
</feature>
<evidence type="ECO:0000256" key="6">
    <source>
        <dbReference type="PIRNR" id="PIRNR001084"/>
    </source>
</evidence>
<dbReference type="CDD" id="cd03143">
    <property type="entry name" value="A4_beta-galactosidase_middle_domain"/>
    <property type="match status" value="1"/>
</dbReference>
<dbReference type="PANTHER" id="PTHR36447:SF1">
    <property type="entry name" value="BETA-GALACTOSIDASE GANA"/>
    <property type="match status" value="1"/>
</dbReference>
<dbReference type="PIRSF" id="PIRSF001084">
    <property type="entry name" value="B-galactosidase"/>
    <property type="match status" value="1"/>
</dbReference>
<dbReference type="GO" id="GO:0005975">
    <property type="term" value="P:carbohydrate metabolic process"/>
    <property type="evidence" value="ECO:0007669"/>
    <property type="project" value="InterPro"/>
</dbReference>
<sequence length="676" mass="78453">MIQNDLNIDKFIYGGDYNPEQWLDRPDILKQDLLLMKKAHINTVTLGVFSWSTLEPIKDCFNFTWLIDIIDKLYDNGIQVILATPSGARPRWLAETYPEVLRVREDRTRQLYGERHNHCYTSPAYRERVRIINQKLAKTFRNHPGVILWHISNEYRGECHCPLCQEAFRNWLKNKYKDIDSLNRAWWTTFWSHTYNSFHQIESPSSIGDHGLHGLNLDWKRFVTDQTVDFMCEEIHALRDGGATQPVTTNFMDDYKGLNYYNLAKHIDYVSWDSYPTWNKEYEIRTAYNTALQHDLMRSMKQKPFLLMESCPSSPNWQAISKLKKPGLLQSASLQAIAHGSDSVQYFQIRQSRGSFEKFHGAVIDHYGGSDTRVFNEVTETGASLIELKQVIGSKVDSSAAIIYDMENRWAMEDAKGPRNEGLFYHESVLKSYQALRKAALNVDIINMEQSLDSYKLVVAPMLYMFRSGIETKLRTFVENGGILIMTYWSGIVNETDLCYLEGTPHSLLDVFGLRSKEIDGLYEWEENSLIPIPENSLQLHTSYKCKNLCDLVQLNGATPLMNYGSDFYQGTPALTVNQYGKGYAYYICTDSEELFYHDFYAKILAKHHIHSILNTIPDGIEVTSRTDDEYEYIFIQNFSYRNIDIVLPKKGDIIYGNKNGNIRQYETIVFRKKLF</sequence>
<evidence type="ECO:0000259" key="11">
    <source>
        <dbReference type="Pfam" id="PF08532"/>
    </source>
</evidence>
<dbReference type="InterPro" id="IPR017853">
    <property type="entry name" value="GH"/>
</dbReference>
<name>A0A2N5P7S7_MEDGN</name>
<comment type="similarity">
    <text evidence="2 6">Belongs to the glycosyl hydrolase 42 family.</text>
</comment>
<evidence type="ECO:0000256" key="8">
    <source>
        <dbReference type="PIRSR" id="PIRSR001084-2"/>
    </source>
</evidence>
<dbReference type="SUPFAM" id="SSF52317">
    <property type="entry name" value="Class I glutamine amidotransferase-like"/>
    <property type="match status" value="1"/>
</dbReference>
<organism evidence="12 13">
    <name type="scientific">Mediterraneibacter gnavus</name>
    <name type="common">Ruminococcus gnavus</name>
    <dbReference type="NCBI Taxonomy" id="33038"/>
    <lineage>
        <taxon>Bacteria</taxon>
        <taxon>Bacillati</taxon>
        <taxon>Bacillota</taxon>
        <taxon>Clostridia</taxon>
        <taxon>Lachnospirales</taxon>
        <taxon>Lachnospiraceae</taxon>
        <taxon>Mediterraneibacter</taxon>
    </lineage>
</organism>
<feature type="binding site" evidence="9">
    <location>
        <position position="164"/>
    </location>
    <ligand>
        <name>Zn(2+)</name>
        <dbReference type="ChEBI" id="CHEBI:29105"/>
    </ligand>
</feature>
<protein>
    <recommendedName>
        <fullName evidence="3 6">Beta-galactosidase</fullName>
        <shortName evidence="6">Beta-gal</shortName>
        <ecNumber evidence="3 6">3.2.1.23</ecNumber>
    </recommendedName>
</protein>
<dbReference type="EMBL" id="NIHS01000030">
    <property type="protein sequence ID" value="PLT71095.1"/>
    <property type="molecule type" value="Genomic_DNA"/>
</dbReference>
<dbReference type="Gene3D" id="2.60.40.1180">
    <property type="entry name" value="Golgi alpha-mannosidase II"/>
    <property type="match status" value="1"/>
</dbReference>
<gene>
    <name evidence="12" type="ORF">CDL26_13460</name>
</gene>
<keyword evidence="5 6" id="KW-0326">Glycosidase</keyword>
<dbReference type="GO" id="GO:0004565">
    <property type="term" value="F:beta-galactosidase activity"/>
    <property type="evidence" value="ECO:0007669"/>
    <property type="project" value="UniProtKB-EC"/>
</dbReference>
<feature type="active site" description="Proton donor" evidence="7">
    <location>
        <position position="154"/>
    </location>
</feature>
<feature type="active site" description="Nucleophile" evidence="7">
    <location>
        <position position="309"/>
    </location>
</feature>
<evidence type="ECO:0000256" key="1">
    <source>
        <dbReference type="ARBA" id="ARBA00001412"/>
    </source>
</evidence>
<feature type="binding site" evidence="8">
    <location>
        <position position="153"/>
    </location>
    <ligand>
        <name>substrate</name>
    </ligand>
</feature>
<dbReference type="Pfam" id="PF02449">
    <property type="entry name" value="Glyco_hydro_42"/>
    <property type="match status" value="1"/>
</dbReference>
<dbReference type="GO" id="GO:0046872">
    <property type="term" value="F:metal ion binding"/>
    <property type="evidence" value="ECO:0007669"/>
    <property type="project" value="UniProtKB-KW"/>
</dbReference>
<feature type="binding site" evidence="8">
    <location>
        <position position="317"/>
    </location>
    <ligand>
        <name>substrate</name>
    </ligand>
</feature>
<dbReference type="Proteomes" id="UP000234891">
    <property type="component" value="Unassembled WGS sequence"/>
</dbReference>
<dbReference type="InterPro" id="IPR003476">
    <property type="entry name" value="Glyco_hydro_42"/>
</dbReference>
<dbReference type="SUPFAM" id="SSF51445">
    <property type="entry name" value="(Trans)glycosidases"/>
    <property type="match status" value="1"/>
</dbReference>
<dbReference type="GO" id="GO:0009341">
    <property type="term" value="C:beta-galactosidase complex"/>
    <property type="evidence" value="ECO:0007669"/>
    <property type="project" value="InterPro"/>
</dbReference>
<dbReference type="EC" id="3.2.1.23" evidence="3 6"/>
<dbReference type="InterPro" id="IPR013529">
    <property type="entry name" value="Glyco_hydro_42_N"/>
</dbReference>
<evidence type="ECO:0000256" key="7">
    <source>
        <dbReference type="PIRSR" id="PIRSR001084-1"/>
    </source>
</evidence>
<keyword evidence="9" id="KW-0479">Metal-binding</keyword>
<evidence type="ECO:0000313" key="12">
    <source>
        <dbReference type="EMBL" id="PLT71095.1"/>
    </source>
</evidence>
<dbReference type="Gene3D" id="3.40.50.880">
    <property type="match status" value="1"/>
</dbReference>
<dbReference type="RefSeq" id="WP_101871261.1">
    <property type="nucleotide sequence ID" value="NZ_NIHS01000030.1"/>
</dbReference>
<feature type="binding site" evidence="8">
    <location>
        <position position="115"/>
    </location>
    <ligand>
        <name>substrate</name>
    </ligand>
</feature>
<feature type="domain" description="Beta-galactosidase trimerisation" evidence="11">
    <location>
        <begin position="399"/>
        <end position="610"/>
    </location>
</feature>
<evidence type="ECO:0000256" key="4">
    <source>
        <dbReference type="ARBA" id="ARBA00022801"/>
    </source>
</evidence>
<feature type="binding site" evidence="9">
    <location>
        <position position="159"/>
    </location>
    <ligand>
        <name>Zn(2+)</name>
        <dbReference type="ChEBI" id="CHEBI:29105"/>
    </ligand>
</feature>
<dbReference type="Pfam" id="PF08532">
    <property type="entry name" value="Glyco_hydro_42M"/>
    <property type="match status" value="1"/>
</dbReference>
<dbReference type="InterPro" id="IPR029062">
    <property type="entry name" value="Class_I_gatase-like"/>
</dbReference>
<reference evidence="12 13" key="1">
    <citation type="journal article" date="2017" name="Genome Med.">
        <title>A novel Ruminococcus gnavus clade enriched in inflammatory bowel disease patients.</title>
        <authorList>
            <person name="Hall A.B."/>
            <person name="Yassour M."/>
            <person name="Sauk J."/>
            <person name="Garner A."/>
            <person name="Jiang X."/>
            <person name="Arthur T."/>
            <person name="Lagoudas G.K."/>
            <person name="Vatanen T."/>
            <person name="Fornelos N."/>
            <person name="Wilson R."/>
            <person name="Bertha M."/>
            <person name="Cohen M."/>
            <person name="Garber J."/>
            <person name="Khalili H."/>
            <person name="Gevers D."/>
            <person name="Ananthakrishnan A.N."/>
            <person name="Kugathasan S."/>
            <person name="Lander E.S."/>
            <person name="Blainey P."/>
            <person name="Vlamakis H."/>
            <person name="Xavier R.J."/>
            <person name="Huttenhower C."/>
        </authorList>
    </citation>
    <scope>NUCLEOTIDE SEQUENCE [LARGE SCALE GENOMIC DNA]</scope>
    <source>
        <strain evidence="12 13">RJX1124</strain>
    </source>
</reference>
<dbReference type="InterPro" id="IPR013738">
    <property type="entry name" value="Beta_galactosidase_Trimer"/>
</dbReference>
<dbReference type="PANTHER" id="PTHR36447">
    <property type="entry name" value="BETA-GALACTOSIDASE GANA"/>
    <property type="match status" value="1"/>
</dbReference>
<dbReference type="Gene3D" id="3.20.20.80">
    <property type="entry name" value="Glycosidases"/>
    <property type="match status" value="1"/>
</dbReference>
<evidence type="ECO:0000313" key="13">
    <source>
        <dbReference type="Proteomes" id="UP000234891"/>
    </source>
</evidence>
<accession>A0A2N5P7S7</accession>
<evidence type="ECO:0000259" key="10">
    <source>
        <dbReference type="Pfam" id="PF02449"/>
    </source>
</evidence>
<proteinExistence type="inferred from homology"/>
<comment type="caution">
    <text evidence="12">The sequence shown here is derived from an EMBL/GenBank/DDBJ whole genome shotgun (WGS) entry which is preliminary data.</text>
</comment>
<evidence type="ECO:0000256" key="9">
    <source>
        <dbReference type="PIRSR" id="PIRSR001084-3"/>
    </source>
</evidence>
<evidence type="ECO:0000256" key="3">
    <source>
        <dbReference type="ARBA" id="ARBA00012756"/>
    </source>
</evidence>
<dbReference type="AlphaFoldDB" id="A0A2N5P7S7"/>